<dbReference type="InterPro" id="IPR036291">
    <property type="entry name" value="NAD(P)-bd_dom_sf"/>
</dbReference>
<dbReference type="InterPro" id="IPR002347">
    <property type="entry name" value="SDR_fam"/>
</dbReference>
<dbReference type="Pfam" id="PF00106">
    <property type="entry name" value="adh_short"/>
    <property type="match status" value="1"/>
</dbReference>
<keyword evidence="5" id="KW-1185">Reference proteome</keyword>
<comment type="similarity">
    <text evidence="1 3">Belongs to the short-chain dehydrogenases/reductases (SDR) family.</text>
</comment>
<dbReference type="PRINTS" id="PR00081">
    <property type="entry name" value="GDHRDH"/>
</dbReference>
<dbReference type="Gene3D" id="3.40.50.720">
    <property type="entry name" value="NAD(P)-binding Rossmann-like Domain"/>
    <property type="match status" value="1"/>
</dbReference>
<protein>
    <submittedName>
        <fullName evidence="4">SDR family oxidoreductase</fullName>
    </submittedName>
</protein>
<sequence>MSPTILITGATSGIGYATARNLACDGATVIVHGPTIADAERAARDLIAAGADPGRVQPVAADFRQLADVAAMARDVSTGFDHLDVLVNNAAIAGPGSRTVTAEGNELTFQVNYLAPYLLTRLLAGRLRAAGGRVVAVSSILHRTANINWSDPQRRRHYTPLAAYAQSKLALTMFARALALTQDGVTAVSVHPGIVRSGLLPVYSRVGAPVDEAAAVLARLASPGVELANGEYYEGSVPATPAALVNNDSAVVRLWKLTYQLLGQDRFLASRAA</sequence>
<gene>
    <name evidence="4" type="ORF">GCM10023322_34200</name>
</gene>
<accession>A0ABP9RUT9</accession>
<organism evidence="4 5">
    <name type="scientific">Rugosimonospora acidiphila</name>
    <dbReference type="NCBI Taxonomy" id="556531"/>
    <lineage>
        <taxon>Bacteria</taxon>
        <taxon>Bacillati</taxon>
        <taxon>Actinomycetota</taxon>
        <taxon>Actinomycetes</taxon>
        <taxon>Micromonosporales</taxon>
        <taxon>Micromonosporaceae</taxon>
        <taxon>Rugosimonospora</taxon>
    </lineage>
</organism>
<evidence type="ECO:0000256" key="3">
    <source>
        <dbReference type="RuleBase" id="RU000363"/>
    </source>
</evidence>
<proteinExistence type="inferred from homology"/>
<dbReference type="SUPFAM" id="SSF51735">
    <property type="entry name" value="NAD(P)-binding Rossmann-fold domains"/>
    <property type="match status" value="1"/>
</dbReference>
<dbReference type="PROSITE" id="PS00061">
    <property type="entry name" value="ADH_SHORT"/>
    <property type="match status" value="1"/>
</dbReference>
<dbReference type="PANTHER" id="PTHR43157">
    <property type="entry name" value="PHOSPHATIDYLINOSITOL-GLYCAN BIOSYNTHESIS CLASS F PROTEIN-RELATED"/>
    <property type="match status" value="1"/>
</dbReference>
<comment type="caution">
    <text evidence="4">The sequence shown here is derived from an EMBL/GenBank/DDBJ whole genome shotgun (WGS) entry which is preliminary data.</text>
</comment>
<dbReference type="PRINTS" id="PR00080">
    <property type="entry name" value="SDRFAMILY"/>
</dbReference>
<dbReference type="Proteomes" id="UP001501570">
    <property type="component" value="Unassembled WGS sequence"/>
</dbReference>
<evidence type="ECO:0000313" key="4">
    <source>
        <dbReference type="EMBL" id="GAA5186945.1"/>
    </source>
</evidence>
<dbReference type="InterPro" id="IPR020904">
    <property type="entry name" value="Sc_DH/Rdtase_CS"/>
</dbReference>
<evidence type="ECO:0000256" key="1">
    <source>
        <dbReference type="ARBA" id="ARBA00006484"/>
    </source>
</evidence>
<dbReference type="PANTHER" id="PTHR43157:SF31">
    <property type="entry name" value="PHOSPHATIDYLINOSITOL-GLYCAN BIOSYNTHESIS CLASS F PROTEIN"/>
    <property type="match status" value="1"/>
</dbReference>
<dbReference type="EMBL" id="BAABJQ010000009">
    <property type="protein sequence ID" value="GAA5186945.1"/>
    <property type="molecule type" value="Genomic_DNA"/>
</dbReference>
<reference evidence="5" key="1">
    <citation type="journal article" date="2019" name="Int. J. Syst. Evol. Microbiol.">
        <title>The Global Catalogue of Microorganisms (GCM) 10K type strain sequencing project: providing services to taxonomists for standard genome sequencing and annotation.</title>
        <authorList>
            <consortium name="The Broad Institute Genomics Platform"/>
            <consortium name="The Broad Institute Genome Sequencing Center for Infectious Disease"/>
            <person name="Wu L."/>
            <person name="Ma J."/>
        </authorList>
    </citation>
    <scope>NUCLEOTIDE SEQUENCE [LARGE SCALE GENOMIC DNA]</scope>
    <source>
        <strain evidence="5">JCM 18304</strain>
    </source>
</reference>
<evidence type="ECO:0000256" key="2">
    <source>
        <dbReference type="ARBA" id="ARBA00023002"/>
    </source>
</evidence>
<name>A0ABP9RUT9_9ACTN</name>
<keyword evidence="2" id="KW-0560">Oxidoreductase</keyword>
<evidence type="ECO:0000313" key="5">
    <source>
        <dbReference type="Proteomes" id="UP001501570"/>
    </source>
</evidence>